<dbReference type="PRINTS" id="PR00377">
    <property type="entry name" value="IMPHPHTASES"/>
</dbReference>
<evidence type="ECO:0000256" key="7">
    <source>
        <dbReference type="RuleBase" id="RU364068"/>
    </source>
</evidence>
<dbReference type="InterPro" id="IPR020550">
    <property type="entry name" value="Inositol_monophosphatase_CS"/>
</dbReference>
<comment type="caution">
    <text evidence="8">The sequence shown here is derived from an EMBL/GenBank/DDBJ whole genome shotgun (WGS) entry which is preliminary data.</text>
</comment>
<organism evidence="8 9">
    <name type="scientific">Roseiconus lacunae</name>
    <dbReference type="NCBI Taxonomy" id="2605694"/>
    <lineage>
        <taxon>Bacteria</taxon>
        <taxon>Pseudomonadati</taxon>
        <taxon>Planctomycetota</taxon>
        <taxon>Planctomycetia</taxon>
        <taxon>Pirellulales</taxon>
        <taxon>Pirellulaceae</taxon>
        <taxon>Roseiconus</taxon>
    </lineage>
</organism>
<dbReference type="Gene3D" id="3.40.190.80">
    <property type="match status" value="1"/>
</dbReference>
<dbReference type="Gene3D" id="3.30.540.10">
    <property type="entry name" value="Fructose-1,6-Bisphosphatase, subunit A, domain 1"/>
    <property type="match status" value="1"/>
</dbReference>
<dbReference type="InterPro" id="IPR000760">
    <property type="entry name" value="Inositol_monophosphatase-like"/>
</dbReference>
<comment type="cofactor">
    <cofactor evidence="2 7">
        <name>Mg(2+)</name>
        <dbReference type="ChEBI" id="CHEBI:18420"/>
    </cofactor>
</comment>
<reference evidence="8 9" key="1">
    <citation type="submission" date="2023-06" db="EMBL/GenBank/DDBJ databases">
        <title>Roseiconus lacunae JC819 isolated from Gulf of Mannar region, Tamil Nadu.</title>
        <authorList>
            <person name="Pk S."/>
            <person name="Ch S."/>
            <person name="Ch V.R."/>
        </authorList>
    </citation>
    <scope>NUCLEOTIDE SEQUENCE [LARGE SCALE GENOMIC DNA]</scope>
    <source>
        <strain evidence="8 9">JC819</strain>
    </source>
</reference>
<keyword evidence="6 7" id="KW-0460">Magnesium</keyword>
<evidence type="ECO:0000313" key="9">
    <source>
        <dbReference type="Proteomes" id="UP001239462"/>
    </source>
</evidence>
<comment type="catalytic activity">
    <reaction evidence="1 7">
        <text>a myo-inositol phosphate + H2O = myo-inositol + phosphate</text>
        <dbReference type="Rhea" id="RHEA:24056"/>
        <dbReference type="ChEBI" id="CHEBI:15377"/>
        <dbReference type="ChEBI" id="CHEBI:17268"/>
        <dbReference type="ChEBI" id="CHEBI:43474"/>
        <dbReference type="ChEBI" id="CHEBI:84139"/>
        <dbReference type="EC" id="3.1.3.25"/>
    </reaction>
</comment>
<evidence type="ECO:0000256" key="1">
    <source>
        <dbReference type="ARBA" id="ARBA00001033"/>
    </source>
</evidence>
<keyword evidence="9" id="KW-1185">Reference proteome</keyword>
<protein>
    <recommendedName>
        <fullName evidence="7">Inositol-1-monophosphatase</fullName>
        <ecNumber evidence="7">3.1.3.25</ecNumber>
    </recommendedName>
</protein>
<dbReference type="SUPFAM" id="SSF56655">
    <property type="entry name" value="Carbohydrate phosphatase"/>
    <property type="match status" value="1"/>
</dbReference>
<dbReference type="PROSITE" id="PS00630">
    <property type="entry name" value="IMP_2"/>
    <property type="match status" value="1"/>
</dbReference>
<evidence type="ECO:0000313" key="8">
    <source>
        <dbReference type="EMBL" id="MDM4018403.1"/>
    </source>
</evidence>
<evidence type="ECO:0000256" key="3">
    <source>
        <dbReference type="ARBA" id="ARBA00009759"/>
    </source>
</evidence>
<name>A0ABT7PPG7_9BACT</name>
<gene>
    <name evidence="8" type="ORF">QTN89_23325</name>
</gene>
<dbReference type="Pfam" id="PF00459">
    <property type="entry name" value="Inositol_P"/>
    <property type="match status" value="1"/>
</dbReference>
<dbReference type="PANTHER" id="PTHR20854:SF4">
    <property type="entry name" value="INOSITOL-1-MONOPHOSPHATASE-RELATED"/>
    <property type="match status" value="1"/>
</dbReference>
<sequence length="269" mass="28957">MANSLQSVLDTAISAAQAGGHVLQRYWHDGIELRNKAEFGGKSYDLVSDADLESQSVIARLIANAYPSHELLGEEDLVGDTTAEHLWVIDPLDGTNNFAHRIGHFAVSIGYFQSGKPAVGVVHNPITGDTYTAIDGQGAFRNSHPIKCSEATELSTSMIGCGFYYDRGEMMRSTLAAIEEFFSHHIHGIRRFGTASLDLCAVASGQFETFFEYKLSPWDFAAGQLIVSEAGGLITDALGNPLGLQQSSVLAAAPGIHRQALAITTKHHP</sequence>
<evidence type="ECO:0000256" key="4">
    <source>
        <dbReference type="ARBA" id="ARBA00022723"/>
    </source>
</evidence>
<keyword evidence="5 7" id="KW-0378">Hydrolase</keyword>
<dbReference type="PROSITE" id="PS00629">
    <property type="entry name" value="IMP_1"/>
    <property type="match status" value="1"/>
</dbReference>
<dbReference type="PANTHER" id="PTHR20854">
    <property type="entry name" value="INOSITOL MONOPHOSPHATASE"/>
    <property type="match status" value="1"/>
</dbReference>
<dbReference type="InterPro" id="IPR033942">
    <property type="entry name" value="IMPase"/>
</dbReference>
<evidence type="ECO:0000256" key="6">
    <source>
        <dbReference type="ARBA" id="ARBA00022842"/>
    </source>
</evidence>
<keyword evidence="4 7" id="KW-0479">Metal-binding</keyword>
<evidence type="ECO:0000256" key="2">
    <source>
        <dbReference type="ARBA" id="ARBA00001946"/>
    </source>
</evidence>
<dbReference type="EMBL" id="JASZZN010000021">
    <property type="protein sequence ID" value="MDM4018403.1"/>
    <property type="molecule type" value="Genomic_DNA"/>
</dbReference>
<evidence type="ECO:0000256" key="5">
    <source>
        <dbReference type="ARBA" id="ARBA00022801"/>
    </source>
</evidence>
<dbReference type="GO" id="GO:0016787">
    <property type="term" value="F:hydrolase activity"/>
    <property type="evidence" value="ECO:0007669"/>
    <property type="project" value="UniProtKB-KW"/>
</dbReference>
<dbReference type="EC" id="3.1.3.25" evidence="7"/>
<dbReference type="InterPro" id="IPR020583">
    <property type="entry name" value="Inositol_monoP_metal-BS"/>
</dbReference>
<accession>A0ABT7PPG7</accession>
<proteinExistence type="inferred from homology"/>
<comment type="similarity">
    <text evidence="3 7">Belongs to the inositol monophosphatase superfamily.</text>
</comment>
<dbReference type="Proteomes" id="UP001239462">
    <property type="component" value="Unassembled WGS sequence"/>
</dbReference>
<dbReference type="CDD" id="cd01639">
    <property type="entry name" value="IMPase"/>
    <property type="match status" value="1"/>
</dbReference>